<dbReference type="PANTHER" id="PTHR42943:SF2">
    <property type="entry name" value="GLUTATHIONE S-TRANSFERASE KAPPA 1"/>
    <property type="match status" value="1"/>
</dbReference>
<organism evidence="4 5">
    <name type="scientific">Paraburkholderia susongensis</name>
    <dbReference type="NCBI Taxonomy" id="1515439"/>
    <lineage>
        <taxon>Bacteria</taxon>
        <taxon>Pseudomonadati</taxon>
        <taxon>Pseudomonadota</taxon>
        <taxon>Betaproteobacteria</taxon>
        <taxon>Burkholderiales</taxon>
        <taxon>Burkholderiaceae</taxon>
        <taxon>Paraburkholderia</taxon>
    </lineage>
</organism>
<proteinExistence type="inferred from homology"/>
<dbReference type="GO" id="GO:0018845">
    <property type="term" value="F:2-hydroxychromene-2-carboxylate isomerase activity"/>
    <property type="evidence" value="ECO:0007669"/>
    <property type="project" value="UniProtKB-UniRule"/>
</dbReference>
<dbReference type="PIRSF" id="PIRSF006386">
    <property type="entry name" value="HCCAis_GSTk"/>
    <property type="match status" value="1"/>
</dbReference>
<sequence>MGDVASSPVSSSVPSVDATARAIEFWFDFGSNYSYLSMMRIEALAAARGARILWRPFLLGPVFRKLGFDNSPFVLQKEKGAYVWKDMERQCRKYGIALTRPSTFPRAALLAMRVALLGAHEPWIGAYCRKIMQLNFADDRDIGSIDVVSEALDALGLPAQHLIADAQSDANKLRLREQTEAAIAKGIFGAPTFFVGGEMFWGNDRLEDALDYCHSMPASG</sequence>
<dbReference type="STRING" id="1515439.SAMN06265784_12144"/>
<evidence type="ECO:0000313" key="5">
    <source>
        <dbReference type="Proteomes" id="UP000193228"/>
    </source>
</evidence>
<dbReference type="InterPro" id="IPR014440">
    <property type="entry name" value="HCCAis_GSTk"/>
</dbReference>
<comment type="similarity">
    <text evidence="1">Belongs to the GST superfamily. NadH family.</text>
</comment>
<name>A0A1X7M6K1_9BURK</name>
<dbReference type="InterPro" id="IPR044087">
    <property type="entry name" value="NahD-like"/>
</dbReference>
<dbReference type="Gene3D" id="3.40.30.10">
    <property type="entry name" value="Glutaredoxin"/>
    <property type="match status" value="1"/>
</dbReference>
<dbReference type="PANTHER" id="PTHR42943">
    <property type="entry name" value="GLUTATHIONE S-TRANSFERASE KAPPA"/>
    <property type="match status" value="1"/>
</dbReference>
<dbReference type="GO" id="GO:0004364">
    <property type="term" value="F:glutathione transferase activity"/>
    <property type="evidence" value="ECO:0007669"/>
    <property type="project" value="TreeGrafter"/>
</dbReference>
<dbReference type="GO" id="GO:0004602">
    <property type="term" value="F:glutathione peroxidase activity"/>
    <property type="evidence" value="ECO:0007669"/>
    <property type="project" value="TreeGrafter"/>
</dbReference>
<feature type="domain" description="DSBA-like thioredoxin" evidence="3">
    <location>
        <begin position="23"/>
        <end position="209"/>
    </location>
</feature>
<accession>A0A1X7M6K1</accession>
<evidence type="ECO:0000256" key="1">
    <source>
        <dbReference type="PIRNR" id="PIRNR006386"/>
    </source>
</evidence>
<dbReference type="AlphaFoldDB" id="A0A1X7M6K1"/>
<evidence type="ECO:0000259" key="3">
    <source>
        <dbReference type="Pfam" id="PF01323"/>
    </source>
</evidence>
<evidence type="ECO:0000256" key="2">
    <source>
        <dbReference type="PIRSR" id="PIRSR006386-1"/>
    </source>
</evidence>
<gene>
    <name evidence="4" type="ORF">SAMN06265784_12144</name>
</gene>
<dbReference type="Pfam" id="PF01323">
    <property type="entry name" value="DSBA"/>
    <property type="match status" value="1"/>
</dbReference>
<evidence type="ECO:0000313" key="4">
    <source>
        <dbReference type="EMBL" id="SMG61394.1"/>
    </source>
</evidence>
<dbReference type="InterPro" id="IPR001853">
    <property type="entry name" value="DSBA-like_thioredoxin_dom"/>
</dbReference>
<dbReference type="EC" id="5.99.1.4" evidence="1"/>
<dbReference type="CDD" id="cd03022">
    <property type="entry name" value="DsbA_HCCA_Iso"/>
    <property type="match status" value="1"/>
</dbReference>
<dbReference type="GO" id="GO:1901170">
    <property type="term" value="P:naphthalene catabolic process"/>
    <property type="evidence" value="ECO:0007669"/>
    <property type="project" value="InterPro"/>
</dbReference>
<keyword evidence="5" id="KW-1185">Reference proteome</keyword>
<protein>
    <recommendedName>
        <fullName evidence="1">2-hydroxychromene-2-carboxylate isomerase</fullName>
        <ecNumber evidence="1">5.99.1.4</ecNumber>
    </recommendedName>
</protein>
<dbReference type="EMBL" id="FXAT01000021">
    <property type="protein sequence ID" value="SMG61394.1"/>
    <property type="molecule type" value="Genomic_DNA"/>
</dbReference>
<keyword evidence="1 4" id="KW-0413">Isomerase</keyword>
<dbReference type="Proteomes" id="UP000193228">
    <property type="component" value="Unassembled WGS sequence"/>
</dbReference>
<dbReference type="OrthoDB" id="8560325at2"/>
<dbReference type="RefSeq" id="WP_085489858.1">
    <property type="nucleotide sequence ID" value="NZ_FXAT01000021.1"/>
</dbReference>
<dbReference type="SUPFAM" id="SSF52833">
    <property type="entry name" value="Thioredoxin-like"/>
    <property type="match status" value="1"/>
</dbReference>
<reference evidence="5" key="1">
    <citation type="submission" date="2017-04" db="EMBL/GenBank/DDBJ databases">
        <authorList>
            <person name="Varghese N."/>
            <person name="Submissions S."/>
        </authorList>
    </citation>
    <scope>NUCLEOTIDE SEQUENCE [LARGE SCALE GENOMIC DNA]</scope>
    <source>
        <strain evidence="5">LMG 29540</strain>
    </source>
</reference>
<dbReference type="InterPro" id="IPR051924">
    <property type="entry name" value="GST_Kappa/NadH"/>
</dbReference>
<dbReference type="InterPro" id="IPR036249">
    <property type="entry name" value="Thioredoxin-like_sf"/>
</dbReference>
<dbReference type="GO" id="GO:0006749">
    <property type="term" value="P:glutathione metabolic process"/>
    <property type="evidence" value="ECO:0007669"/>
    <property type="project" value="TreeGrafter"/>
</dbReference>
<feature type="active site" description="Nucleophile" evidence="2">
    <location>
        <position position="31"/>
    </location>
</feature>
<comment type="catalytic activity">
    <reaction evidence="1">
        <text>2-hydroxychromene-2-carboxylate = (3E)-4-(2-hydroxyphenyl)-2-oxobut-3-enoate</text>
        <dbReference type="Rhea" id="RHEA:27401"/>
        <dbReference type="ChEBI" id="CHEBI:59350"/>
        <dbReference type="ChEBI" id="CHEBI:59353"/>
        <dbReference type="EC" id="5.99.1.4"/>
    </reaction>
</comment>